<dbReference type="OrthoDB" id="9814070at2"/>
<protein>
    <recommendedName>
        <fullName evidence="3">N-dimethylarginine dimethylaminohydrolase</fullName>
    </recommendedName>
</protein>
<dbReference type="PANTHER" id="PTHR47271:SF2">
    <property type="entry name" value="ARGININE DEIMINASE"/>
    <property type="match status" value="1"/>
</dbReference>
<organism evidence="1 2">
    <name type="scientific">Planococcus salinus</name>
    <dbReference type="NCBI Taxonomy" id="1848460"/>
    <lineage>
        <taxon>Bacteria</taxon>
        <taxon>Bacillati</taxon>
        <taxon>Bacillota</taxon>
        <taxon>Bacilli</taxon>
        <taxon>Bacillales</taxon>
        <taxon>Caryophanaceae</taxon>
        <taxon>Planococcus</taxon>
    </lineage>
</organism>
<reference evidence="1 2" key="1">
    <citation type="journal article" date="2018" name="Int. J. Syst. Evol. Microbiol.">
        <title>Planococcus salinus sp. nov., a moderately halophilic bacterium isolated from a saline-alkali soil.</title>
        <authorList>
            <person name="Gan L."/>
        </authorList>
    </citation>
    <scope>NUCLEOTIDE SEQUENCE [LARGE SCALE GENOMIC DNA]</scope>
    <source>
        <strain evidence="1 2">LCB217</strain>
    </source>
</reference>
<name>A0A3M8P4V9_9BACL</name>
<dbReference type="PANTHER" id="PTHR47271">
    <property type="entry name" value="ARGININE DEIMINASE"/>
    <property type="match status" value="1"/>
</dbReference>
<dbReference type="EMBL" id="RIAX01000010">
    <property type="protein sequence ID" value="RNF38697.1"/>
    <property type="molecule type" value="Genomic_DNA"/>
</dbReference>
<comment type="caution">
    <text evidence="1">The sequence shown here is derived from an EMBL/GenBank/DDBJ whole genome shotgun (WGS) entry which is preliminary data.</text>
</comment>
<accession>A0A3M8P4V9</accession>
<dbReference type="GO" id="GO:0016990">
    <property type="term" value="F:arginine deiminase activity"/>
    <property type="evidence" value="ECO:0007669"/>
    <property type="project" value="TreeGrafter"/>
</dbReference>
<sequence>MSSSARETPSASCYSEYDTLHCVLLCPPTFMEIKDVINAVQKRYKDENIDSQKAFRQHEEFVRALSEQGVETEVLEPSKQFPEQVFTRDIGFTVGRTVFVGEMASDVRQGEEAVLQNWLNERQLDFDQLTDHHIEGGDVLLDRNTVFVGVSSRTSGDAVEKLKKKLPEFQVVPVSFDEKYLHLDCVFNILSPTEALIFRDALSEETIQMLEERYTLIDVNPKEQFQLGTNVLSIGGRRVFTQPQNKEVNRQLKAHGFQLIEVDFSEIIKSGGAFRCCTLPLIRAENEEKSTS</sequence>
<dbReference type="GO" id="GO:0019546">
    <property type="term" value="P:L-arginine deiminase pathway"/>
    <property type="evidence" value="ECO:0007669"/>
    <property type="project" value="TreeGrafter"/>
</dbReference>
<dbReference type="Gene3D" id="3.75.10.10">
    <property type="entry name" value="L-arginine/glycine Amidinotransferase, Chain A"/>
    <property type="match status" value="1"/>
</dbReference>
<dbReference type="SUPFAM" id="SSF55909">
    <property type="entry name" value="Pentein"/>
    <property type="match status" value="1"/>
</dbReference>
<keyword evidence="2" id="KW-1185">Reference proteome</keyword>
<proteinExistence type="predicted"/>
<evidence type="ECO:0000313" key="1">
    <source>
        <dbReference type="EMBL" id="RNF38697.1"/>
    </source>
</evidence>
<dbReference type="Proteomes" id="UP000275473">
    <property type="component" value="Unassembled WGS sequence"/>
</dbReference>
<dbReference type="AlphaFoldDB" id="A0A3M8P4V9"/>
<evidence type="ECO:0008006" key="3">
    <source>
        <dbReference type="Google" id="ProtNLM"/>
    </source>
</evidence>
<evidence type="ECO:0000313" key="2">
    <source>
        <dbReference type="Proteomes" id="UP000275473"/>
    </source>
</evidence>
<dbReference type="RefSeq" id="WP_123166036.1">
    <property type="nucleotide sequence ID" value="NZ_RIAX01000010.1"/>
</dbReference>
<gene>
    <name evidence="1" type="ORF">EEX84_12725</name>
</gene>
<dbReference type="Pfam" id="PF19420">
    <property type="entry name" value="DDAH_eukar"/>
    <property type="match status" value="1"/>
</dbReference>